<dbReference type="GO" id="GO:0032259">
    <property type="term" value="P:methylation"/>
    <property type="evidence" value="ECO:0007669"/>
    <property type="project" value="UniProtKB-KW"/>
</dbReference>
<dbReference type="RefSeq" id="WP_179751385.1">
    <property type="nucleotide sequence ID" value="NZ_JACCBU010000001.1"/>
</dbReference>
<dbReference type="Gene3D" id="3.40.50.150">
    <property type="entry name" value="Vaccinia Virus protein VP39"/>
    <property type="match status" value="1"/>
</dbReference>
<dbReference type="EMBL" id="JACCBU010000001">
    <property type="protein sequence ID" value="NYE71323.1"/>
    <property type="molecule type" value="Genomic_DNA"/>
</dbReference>
<keyword evidence="5" id="KW-0830">Ubiquinone</keyword>
<evidence type="ECO:0000256" key="2">
    <source>
        <dbReference type="ARBA" id="ARBA00022679"/>
    </source>
</evidence>
<keyword evidence="6" id="KW-1185">Reference proteome</keyword>
<organism evidence="5 6">
    <name type="scientific">Microlunatus parietis</name>
    <dbReference type="NCBI Taxonomy" id="682979"/>
    <lineage>
        <taxon>Bacteria</taxon>
        <taxon>Bacillati</taxon>
        <taxon>Actinomycetota</taxon>
        <taxon>Actinomycetes</taxon>
        <taxon>Propionibacteriales</taxon>
        <taxon>Propionibacteriaceae</taxon>
        <taxon>Microlunatus</taxon>
    </lineage>
</organism>
<keyword evidence="1 5" id="KW-0489">Methyltransferase</keyword>
<sequence length="197" mass="21226">MTEELSVLWDREAPRFDDAADHGLRDPEVRAAWRELLVPLVGSEPQNVADLGCGTGSLAVLLAEAGHRVTGIDLAPEMIKRARAKAGSMTPTPEFLVADASVPPLPAGTFDVVLARHVLWAMPNPPTALANWIRLLTPAGRLILIEGCWSTGAGLAADACAQLVREQGRNLELRRLDDPAYWGGPITDERYLVHSPG</sequence>
<protein>
    <submittedName>
        <fullName evidence="5">Ubiquinone/menaquinone biosynthesis C-methylase UbiE</fullName>
    </submittedName>
</protein>
<proteinExistence type="predicted"/>
<evidence type="ECO:0000256" key="3">
    <source>
        <dbReference type="ARBA" id="ARBA00022691"/>
    </source>
</evidence>
<accession>A0A7Y9LBY3</accession>
<dbReference type="InterPro" id="IPR013216">
    <property type="entry name" value="Methyltransf_11"/>
</dbReference>
<dbReference type="PANTHER" id="PTHR43464">
    <property type="entry name" value="METHYLTRANSFERASE"/>
    <property type="match status" value="1"/>
</dbReference>
<feature type="domain" description="Methyltransferase type 11" evidence="4">
    <location>
        <begin position="50"/>
        <end position="144"/>
    </location>
</feature>
<dbReference type="AlphaFoldDB" id="A0A7Y9LBY3"/>
<keyword evidence="3" id="KW-0949">S-adenosyl-L-methionine</keyword>
<evidence type="ECO:0000313" key="6">
    <source>
        <dbReference type="Proteomes" id="UP000569914"/>
    </source>
</evidence>
<evidence type="ECO:0000259" key="4">
    <source>
        <dbReference type="Pfam" id="PF08241"/>
    </source>
</evidence>
<dbReference type="GO" id="GO:0008757">
    <property type="term" value="F:S-adenosylmethionine-dependent methyltransferase activity"/>
    <property type="evidence" value="ECO:0007669"/>
    <property type="project" value="InterPro"/>
</dbReference>
<evidence type="ECO:0000313" key="5">
    <source>
        <dbReference type="EMBL" id="NYE71323.1"/>
    </source>
</evidence>
<dbReference type="InterPro" id="IPR029063">
    <property type="entry name" value="SAM-dependent_MTases_sf"/>
</dbReference>
<dbReference type="SUPFAM" id="SSF53335">
    <property type="entry name" value="S-adenosyl-L-methionine-dependent methyltransferases"/>
    <property type="match status" value="1"/>
</dbReference>
<dbReference type="PANTHER" id="PTHR43464:SF19">
    <property type="entry name" value="UBIQUINONE BIOSYNTHESIS O-METHYLTRANSFERASE, MITOCHONDRIAL"/>
    <property type="match status" value="1"/>
</dbReference>
<comment type="caution">
    <text evidence="5">The sequence shown here is derived from an EMBL/GenBank/DDBJ whole genome shotgun (WGS) entry which is preliminary data.</text>
</comment>
<dbReference type="Pfam" id="PF08241">
    <property type="entry name" value="Methyltransf_11"/>
    <property type="match status" value="1"/>
</dbReference>
<evidence type="ECO:0000256" key="1">
    <source>
        <dbReference type="ARBA" id="ARBA00022603"/>
    </source>
</evidence>
<gene>
    <name evidence="5" type="ORF">BKA15_002652</name>
</gene>
<name>A0A7Y9LBY3_9ACTN</name>
<keyword evidence="2" id="KW-0808">Transferase</keyword>
<dbReference type="CDD" id="cd02440">
    <property type="entry name" value="AdoMet_MTases"/>
    <property type="match status" value="1"/>
</dbReference>
<dbReference type="Proteomes" id="UP000569914">
    <property type="component" value="Unassembled WGS sequence"/>
</dbReference>
<reference evidence="5 6" key="1">
    <citation type="submission" date="2020-07" db="EMBL/GenBank/DDBJ databases">
        <title>Sequencing the genomes of 1000 actinobacteria strains.</title>
        <authorList>
            <person name="Klenk H.-P."/>
        </authorList>
    </citation>
    <scope>NUCLEOTIDE SEQUENCE [LARGE SCALE GENOMIC DNA]</scope>
    <source>
        <strain evidence="5 6">DSM 22083</strain>
    </source>
</reference>